<dbReference type="Proteomes" id="UP000319148">
    <property type="component" value="Unassembled WGS sequence"/>
</dbReference>
<dbReference type="NCBIfam" id="TIGR02017">
    <property type="entry name" value="hutG_amidohyd"/>
    <property type="match status" value="1"/>
</dbReference>
<evidence type="ECO:0000313" key="2">
    <source>
        <dbReference type="Proteomes" id="UP000319148"/>
    </source>
</evidence>
<dbReference type="GO" id="GO:0050129">
    <property type="term" value="F:N-formylglutamate deformylase activity"/>
    <property type="evidence" value="ECO:0007669"/>
    <property type="project" value="UniProtKB-EC"/>
</dbReference>
<dbReference type="EC" id="3.5.1.68" evidence="1"/>
<dbReference type="RefSeq" id="WP_139941472.1">
    <property type="nucleotide sequence ID" value="NZ_VFIY01000015.1"/>
</dbReference>
<keyword evidence="1" id="KW-0378">Hydrolase</keyword>
<dbReference type="InterPro" id="IPR010247">
    <property type="entry name" value="HutG_amidohyd"/>
</dbReference>
<dbReference type="Pfam" id="PF05013">
    <property type="entry name" value="FGase"/>
    <property type="match status" value="1"/>
</dbReference>
<accession>A0A501PFP9</accession>
<evidence type="ECO:0000313" key="1">
    <source>
        <dbReference type="EMBL" id="TPD59253.1"/>
    </source>
</evidence>
<keyword evidence="2" id="KW-1185">Reference proteome</keyword>
<organism evidence="1 2">
    <name type="scientific">Emcibacter nanhaiensis</name>
    <dbReference type="NCBI Taxonomy" id="1505037"/>
    <lineage>
        <taxon>Bacteria</taxon>
        <taxon>Pseudomonadati</taxon>
        <taxon>Pseudomonadota</taxon>
        <taxon>Alphaproteobacteria</taxon>
        <taxon>Emcibacterales</taxon>
        <taxon>Emcibacteraceae</taxon>
        <taxon>Emcibacter</taxon>
    </lineage>
</organism>
<protein>
    <submittedName>
        <fullName evidence="1">N-formylglutamate deformylase</fullName>
        <ecNumber evidence="1">3.5.1.68</ecNumber>
    </submittedName>
</protein>
<sequence length="266" mass="29496">MDEAFYHFTPGSAPLLVSMPHVGTEIPPAIADSMTDDARAVPDTDWHVDRLYDFLGDMDLPVIRARYSRYVVDLNRDAEGAALYPGQSETEVCPGSSFDHKPLYTSGQGVDPAEAARRIGLYWRPYHDRLRQELDRIRGDYGYALLWDAHSIRSVVPRFFAGQLPDLNIGTGGGSACAAGTAEAILAVGQASSYSTVLNGRFKGGYITRHYGEPAHNIQAVQMEISQTTYMEEDPPYAFDEAKAEILRPVLRNMMQQFMASAGRRQ</sequence>
<dbReference type="OrthoDB" id="8716700at2"/>
<dbReference type="SUPFAM" id="SSF53187">
    <property type="entry name" value="Zn-dependent exopeptidases"/>
    <property type="match status" value="1"/>
</dbReference>
<proteinExistence type="predicted"/>
<dbReference type="Gene3D" id="3.40.630.40">
    <property type="entry name" value="Zn-dependent exopeptidases"/>
    <property type="match status" value="1"/>
</dbReference>
<gene>
    <name evidence="1" type="primary">hutG</name>
    <name evidence="1" type="ORF">FIV46_12985</name>
</gene>
<name>A0A501PFP9_9PROT</name>
<reference evidence="2" key="1">
    <citation type="submission" date="2019-06" db="EMBL/GenBank/DDBJ databases">
        <title>The complete genome of Emcibacter congregatus ZYLT.</title>
        <authorList>
            <person name="Zhao Z."/>
        </authorList>
    </citation>
    <scope>NUCLEOTIDE SEQUENCE [LARGE SCALE GENOMIC DNA]</scope>
    <source>
        <strain evidence="2">MCCC 1A06723</strain>
    </source>
</reference>
<dbReference type="InterPro" id="IPR007709">
    <property type="entry name" value="N-FG_amidohydro"/>
</dbReference>
<comment type="caution">
    <text evidence="1">The sequence shown here is derived from an EMBL/GenBank/DDBJ whole genome shotgun (WGS) entry which is preliminary data.</text>
</comment>
<dbReference type="AlphaFoldDB" id="A0A501PFP9"/>
<dbReference type="EMBL" id="VFIY01000015">
    <property type="protein sequence ID" value="TPD59253.1"/>
    <property type="molecule type" value="Genomic_DNA"/>
</dbReference>